<feature type="transmembrane region" description="Helical" evidence="13">
    <location>
        <begin position="59"/>
        <end position="79"/>
    </location>
</feature>
<evidence type="ECO:0000256" key="9">
    <source>
        <dbReference type="ARBA" id="ARBA00022833"/>
    </source>
</evidence>
<reference evidence="15 16" key="1">
    <citation type="journal article" date="2014" name="PLoS Genet.">
        <title>Phylogenetically driven sequencing of extremely halophilic archaea reveals strategies for static and dynamic osmo-response.</title>
        <authorList>
            <person name="Becker E.A."/>
            <person name="Seitzer P.M."/>
            <person name="Tritt A."/>
            <person name="Larsen D."/>
            <person name="Krusor M."/>
            <person name="Yao A.I."/>
            <person name="Wu D."/>
            <person name="Madern D."/>
            <person name="Eisen J.A."/>
            <person name="Darling A.E."/>
            <person name="Facciotti M.T."/>
        </authorList>
    </citation>
    <scope>NUCLEOTIDE SEQUENCE [LARGE SCALE GENOMIC DNA]</scope>
    <source>
        <strain evidence="15 16">GA33</strain>
    </source>
</reference>
<dbReference type="GO" id="GO:0008270">
    <property type="term" value="F:zinc ion binding"/>
    <property type="evidence" value="ECO:0007669"/>
    <property type="project" value="UniProtKB-KW"/>
</dbReference>
<evidence type="ECO:0000313" key="15">
    <source>
        <dbReference type="EMBL" id="ELY46000.1"/>
    </source>
</evidence>
<dbReference type="PATRIC" id="fig|1114856.3.peg.394"/>
<comment type="caution">
    <text evidence="15">The sequence shown here is derived from an EMBL/GenBank/DDBJ whole genome shotgun (WGS) entry which is preliminary data.</text>
</comment>
<comment type="subcellular location">
    <subcellularLocation>
        <location evidence="2">Membrane</location>
        <topology evidence="2">Multi-pass membrane protein</topology>
    </subcellularLocation>
</comment>
<dbReference type="OrthoDB" id="170690at2157"/>
<evidence type="ECO:0000256" key="5">
    <source>
        <dbReference type="ARBA" id="ARBA00022692"/>
    </source>
</evidence>
<sequence length="382" mass="40565">MSVPSSGVAAYSSITGLDLLALLLLLHVWFVGVGLAAYSERSGLPWSQRIDLSIRQYAFLALLATVVTWLPFALGGTYPVALGGARSERRLAIVLLVGSFAAVWAGFYYAGGAVTTLRSYAAVRRTPVVDAAAVETGHIQVSGTVRASTDSHEAPLSGRDAVCYDLTVARDLVEDESTPKGDDFGAGGSTGLLSSAFRETIPVNNVRTTFVLEDETGRVAVDPTDAALRLETETTTIVPSGDRPSGSLLRYLVRETEYEPTERRERYRETRIEPGEELSVIGVARPNSSIESIDTAELIARGESGDSPESHAESGPTSLTDLRPTTLPTITASDSFGEFVVASGCERSVDHQFRRTIAGCVLAAVALTGTGISVLWLLAGHS</sequence>
<dbReference type="STRING" id="1114856.GCA_000383975_03845"/>
<evidence type="ECO:0000256" key="12">
    <source>
        <dbReference type="SAM" id="MobiDB-lite"/>
    </source>
</evidence>
<keyword evidence="7" id="KW-0863">Zinc-finger</keyword>
<evidence type="ECO:0000256" key="7">
    <source>
        <dbReference type="ARBA" id="ARBA00022771"/>
    </source>
</evidence>
<evidence type="ECO:0000256" key="11">
    <source>
        <dbReference type="ARBA" id="ARBA00023136"/>
    </source>
</evidence>
<gene>
    <name evidence="15" type="ORF">C496_01920</name>
</gene>
<feature type="domain" description="E3 Ubiquitin ligase MUL1-like" evidence="14">
    <location>
        <begin position="199"/>
        <end position="285"/>
    </location>
</feature>
<evidence type="ECO:0000256" key="8">
    <source>
        <dbReference type="ARBA" id="ARBA00022786"/>
    </source>
</evidence>
<evidence type="ECO:0000256" key="10">
    <source>
        <dbReference type="ARBA" id="ARBA00022989"/>
    </source>
</evidence>
<evidence type="ECO:0000256" key="4">
    <source>
        <dbReference type="ARBA" id="ARBA00022679"/>
    </source>
</evidence>
<dbReference type="InterPro" id="IPR022170">
    <property type="entry name" value="MUL1-like"/>
</dbReference>
<dbReference type="GO" id="GO:0016020">
    <property type="term" value="C:membrane"/>
    <property type="evidence" value="ECO:0007669"/>
    <property type="project" value="UniProtKB-SubCell"/>
</dbReference>
<name>L9W965_9EURY</name>
<comment type="catalytic activity">
    <reaction evidence="1">
        <text>S-ubiquitinyl-[E2 ubiquitin-conjugating enzyme]-L-cysteine + [acceptor protein]-L-lysine = [E2 ubiquitin-conjugating enzyme]-L-cysteine + N(6)-ubiquitinyl-[acceptor protein]-L-lysine.</text>
        <dbReference type="EC" id="2.3.2.27"/>
    </reaction>
</comment>
<feature type="transmembrane region" description="Helical" evidence="13">
    <location>
        <begin position="20"/>
        <end position="38"/>
    </location>
</feature>
<dbReference type="GO" id="GO:0061630">
    <property type="term" value="F:ubiquitin protein ligase activity"/>
    <property type="evidence" value="ECO:0007669"/>
    <property type="project" value="UniProtKB-EC"/>
</dbReference>
<keyword evidence="9" id="KW-0862">Zinc</keyword>
<dbReference type="EMBL" id="AOHW01000005">
    <property type="protein sequence ID" value="ELY46000.1"/>
    <property type="molecule type" value="Genomic_DNA"/>
</dbReference>
<dbReference type="AlphaFoldDB" id="L9W965"/>
<keyword evidence="11 13" id="KW-0472">Membrane</keyword>
<evidence type="ECO:0000259" key="14">
    <source>
        <dbReference type="Pfam" id="PF12483"/>
    </source>
</evidence>
<feature type="region of interest" description="Disordered" evidence="12">
    <location>
        <begin position="302"/>
        <end position="326"/>
    </location>
</feature>
<keyword evidence="5 13" id="KW-0812">Transmembrane</keyword>
<keyword evidence="10 13" id="KW-1133">Transmembrane helix</keyword>
<dbReference type="RefSeq" id="WP_006088059.1">
    <property type="nucleotide sequence ID" value="NZ_AOHW01000005.1"/>
</dbReference>
<organism evidence="15 16">
    <name type="scientific">Natronorubrum tibetense GA33</name>
    <dbReference type="NCBI Taxonomy" id="1114856"/>
    <lineage>
        <taxon>Archaea</taxon>
        <taxon>Methanobacteriati</taxon>
        <taxon>Methanobacteriota</taxon>
        <taxon>Stenosarchaea group</taxon>
        <taxon>Halobacteria</taxon>
        <taxon>Halobacteriales</taxon>
        <taxon>Natrialbaceae</taxon>
        <taxon>Natronorubrum</taxon>
    </lineage>
</organism>
<dbReference type="eggNOG" id="arCOG06218">
    <property type="taxonomic scope" value="Archaea"/>
</dbReference>
<dbReference type="GO" id="GO:0016567">
    <property type="term" value="P:protein ubiquitination"/>
    <property type="evidence" value="ECO:0007669"/>
    <property type="project" value="InterPro"/>
</dbReference>
<feature type="transmembrane region" description="Helical" evidence="13">
    <location>
        <begin position="357"/>
        <end position="379"/>
    </location>
</feature>
<proteinExistence type="predicted"/>
<evidence type="ECO:0000256" key="2">
    <source>
        <dbReference type="ARBA" id="ARBA00004141"/>
    </source>
</evidence>
<keyword evidence="16" id="KW-1185">Reference proteome</keyword>
<keyword evidence="4" id="KW-0808">Transferase</keyword>
<evidence type="ECO:0000256" key="6">
    <source>
        <dbReference type="ARBA" id="ARBA00022723"/>
    </source>
</evidence>
<evidence type="ECO:0000313" key="16">
    <source>
        <dbReference type="Proteomes" id="UP000011599"/>
    </source>
</evidence>
<accession>L9W965</accession>
<keyword evidence="6" id="KW-0479">Metal-binding</keyword>
<evidence type="ECO:0000256" key="13">
    <source>
        <dbReference type="SAM" id="Phobius"/>
    </source>
</evidence>
<feature type="transmembrane region" description="Helical" evidence="13">
    <location>
        <begin position="91"/>
        <end position="110"/>
    </location>
</feature>
<dbReference type="EC" id="2.3.2.27" evidence="3"/>
<protein>
    <recommendedName>
        <fullName evidence="3">RING-type E3 ubiquitin transferase</fullName>
        <ecNumber evidence="3">2.3.2.27</ecNumber>
    </recommendedName>
</protein>
<evidence type="ECO:0000256" key="3">
    <source>
        <dbReference type="ARBA" id="ARBA00012483"/>
    </source>
</evidence>
<dbReference type="Proteomes" id="UP000011599">
    <property type="component" value="Unassembled WGS sequence"/>
</dbReference>
<keyword evidence="8" id="KW-0833">Ubl conjugation pathway</keyword>
<evidence type="ECO:0000256" key="1">
    <source>
        <dbReference type="ARBA" id="ARBA00000900"/>
    </source>
</evidence>
<dbReference type="Pfam" id="PF12483">
    <property type="entry name" value="GIDE"/>
    <property type="match status" value="1"/>
</dbReference>